<dbReference type="InterPro" id="IPR050372">
    <property type="entry name" value="Neurexin-related_CASP"/>
</dbReference>
<evidence type="ECO:0000256" key="3">
    <source>
        <dbReference type="ARBA" id="ARBA00022692"/>
    </source>
</evidence>
<dbReference type="SMART" id="SM00282">
    <property type="entry name" value="LamG"/>
    <property type="match status" value="1"/>
</dbReference>
<dbReference type="InterPro" id="IPR000742">
    <property type="entry name" value="EGF"/>
</dbReference>
<evidence type="ECO:0008006" key="13">
    <source>
        <dbReference type="Google" id="ProtNLM"/>
    </source>
</evidence>
<keyword evidence="3" id="KW-0812">Transmembrane</keyword>
<dbReference type="Gene3D" id="2.60.120.200">
    <property type="match status" value="3"/>
</dbReference>
<dbReference type="SUPFAM" id="SSF49899">
    <property type="entry name" value="Concanavalin A-like lectins/glucanases"/>
    <property type="match status" value="3"/>
</dbReference>
<evidence type="ECO:0000259" key="10">
    <source>
        <dbReference type="PROSITE" id="PS50026"/>
    </source>
</evidence>
<evidence type="ECO:0000256" key="8">
    <source>
        <dbReference type="PROSITE-ProRule" id="PRU00122"/>
    </source>
</evidence>
<evidence type="ECO:0000259" key="9">
    <source>
        <dbReference type="PROSITE" id="PS50025"/>
    </source>
</evidence>
<feature type="non-terminal residue" evidence="11">
    <location>
        <position position="1"/>
    </location>
</feature>
<dbReference type="Proteomes" id="UP000276991">
    <property type="component" value="Unassembled WGS sequence"/>
</dbReference>
<reference evidence="11 12" key="1">
    <citation type="submission" date="2018-08" db="EMBL/GenBank/DDBJ databases">
        <authorList>
            <person name="Laetsch R D."/>
            <person name="Stevens L."/>
            <person name="Kumar S."/>
            <person name="Blaxter L. M."/>
        </authorList>
    </citation>
    <scope>NUCLEOTIDE SEQUENCE [LARGE SCALE GENOMIC DNA]</scope>
</reference>
<dbReference type="InterPro" id="IPR001791">
    <property type="entry name" value="Laminin_G"/>
</dbReference>
<keyword evidence="5" id="KW-0472">Membrane</keyword>
<evidence type="ECO:0000256" key="6">
    <source>
        <dbReference type="ARBA" id="ARBA00023157"/>
    </source>
</evidence>
<protein>
    <recommendedName>
        <fullName evidence="13">Laminin G domain-containing protein</fullName>
    </recommendedName>
</protein>
<evidence type="ECO:0000313" key="11">
    <source>
        <dbReference type="EMBL" id="VBB34543.1"/>
    </source>
</evidence>
<evidence type="ECO:0000256" key="5">
    <source>
        <dbReference type="ARBA" id="ARBA00023136"/>
    </source>
</evidence>
<name>A0A498T001_ACAVI</name>
<feature type="domain" description="EGF-like" evidence="10">
    <location>
        <begin position="349"/>
        <end position="386"/>
    </location>
</feature>
<keyword evidence="4" id="KW-1133">Transmembrane helix</keyword>
<evidence type="ECO:0000256" key="4">
    <source>
        <dbReference type="ARBA" id="ARBA00022989"/>
    </source>
</evidence>
<dbReference type="InterPro" id="IPR013320">
    <property type="entry name" value="ConA-like_dom_sf"/>
</dbReference>
<dbReference type="Pfam" id="PF00008">
    <property type="entry name" value="EGF"/>
    <property type="match status" value="1"/>
</dbReference>
<dbReference type="Gene3D" id="2.10.25.10">
    <property type="entry name" value="Laminin"/>
    <property type="match status" value="1"/>
</dbReference>
<evidence type="ECO:0000256" key="7">
    <source>
        <dbReference type="PROSITE-ProRule" id="PRU00076"/>
    </source>
</evidence>
<keyword evidence="6 8" id="KW-1015">Disulfide bond</keyword>
<dbReference type="PROSITE" id="PS50025">
    <property type="entry name" value="LAM_G_DOMAIN"/>
    <property type="match status" value="1"/>
</dbReference>
<dbReference type="AlphaFoldDB" id="A0A498T001"/>
<evidence type="ECO:0000256" key="1">
    <source>
        <dbReference type="ARBA" id="ARBA00004370"/>
    </source>
</evidence>
<evidence type="ECO:0000256" key="2">
    <source>
        <dbReference type="ARBA" id="ARBA00022536"/>
    </source>
</evidence>
<dbReference type="GO" id="GO:0016020">
    <property type="term" value="C:membrane"/>
    <property type="evidence" value="ECO:0007669"/>
    <property type="project" value="UniProtKB-SubCell"/>
</dbReference>
<dbReference type="PROSITE" id="PS50026">
    <property type="entry name" value="EGF_3"/>
    <property type="match status" value="1"/>
</dbReference>
<dbReference type="Pfam" id="PF02210">
    <property type="entry name" value="Laminin_G_2"/>
    <property type="match status" value="2"/>
</dbReference>
<organism evidence="11 12">
    <name type="scientific">Acanthocheilonema viteae</name>
    <name type="common">Filarial nematode worm</name>
    <name type="synonym">Dipetalonema viteae</name>
    <dbReference type="NCBI Taxonomy" id="6277"/>
    <lineage>
        <taxon>Eukaryota</taxon>
        <taxon>Metazoa</taxon>
        <taxon>Ecdysozoa</taxon>
        <taxon>Nematoda</taxon>
        <taxon>Chromadorea</taxon>
        <taxon>Rhabditida</taxon>
        <taxon>Spirurina</taxon>
        <taxon>Spiruromorpha</taxon>
        <taxon>Filarioidea</taxon>
        <taxon>Onchocercidae</taxon>
        <taxon>Acanthocheilonema</taxon>
    </lineage>
</organism>
<gene>
    <name evidence="11" type="ORF">NAV_LOCUS9334</name>
</gene>
<feature type="disulfide bond" evidence="8">
    <location>
        <begin position="319"/>
        <end position="346"/>
    </location>
</feature>
<dbReference type="FunFam" id="2.10.25.10:FF:000015">
    <property type="entry name" value="neurexin-1 isoform X1"/>
    <property type="match status" value="1"/>
</dbReference>
<dbReference type="OrthoDB" id="6275838at2759"/>
<keyword evidence="12" id="KW-1185">Reference proteome</keyword>
<dbReference type="CDD" id="cd00110">
    <property type="entry name" value="LamG"/>
    <property type="match status" value="1"/>
</dbReference>
<keyword evidence="2 7" id="KW-0245">EGF-like domain</keyword>
<dbReference type="PANTHER" id="PTHR15036:SF89">
    <property type="entry name" value="NEUREXIN 1, ISOFORM F"/>
    <property type="match status" value="1"/>
</dbReference>
<dbReference type="EMBL" id="UPTC01003664">
    <property type="protein sequence ID" value="VBB34543.1"/>
    <property type="molecule type" value="Genomic_DNA"/>
</dbReference>
<accession>A0A498T001</accession>
<dbReference type="STRING" id="6277.A0A498T001"/>
<evidence type="ECO:0000313" key="12">
    <source>
        <dbReference type="Proteomes" id="UP000276991"/>
    </source>
</evidence>
<proteinExistence type="predicted"/>
<comment type="subcellular location">
    <subcellularLocation>
        <location evidence="1">Membrane</location>
    </subcellularLocation>
</comment>
<comment type="caution">
    <text evidence="7">Lacks conserved residue(s) required for the propagation of feature annotation.</text>
</comment>
<feature type="domain" description="Laminin G" evidence="9">
    <location>
        <begin position="164"/>
        <end position="346"/>
    </location>
</feature>
<sequence length="452" mass="51334">SERSVLLDTKSVKSPNHRILLLLIKGELELHLNFDDSHHAFNWGSNLNDNRIHSMRIKRRGEKLLLFLDGKWEHSYFLPSAKVVLNIDEIAAGHSLHPIASSHFTTRANSTLDEKFRGQMIKMLFNDYDVLKNAERRSPKHTSSVKMNELHERYKIRNRKAKYSPVTFEKNNSYALISDERLANIGNIYRISFKFRTLSSSSVLLVFSTNSSYTHDLASLELYNGRIRYTYSFNSRTESILSSALPDGQFLNDFKWHNILVHQKSLGSEHYLVVDNRSVVMDSFQGHTVNLDTHLYIGNVPFEVPGFLRLKDVPGFHGCISSLRIGNEYLDILNDATESSGIAKGCHGPNTRCSPKTCSNRGKCIQAWNSIKCDCSMTTYGGERCDSPGTTYVFDSSLSAIYYEYPQSIRPSTNQDQVAIGFRTRQATAVLLSVHCNVDGDFFTVFLVITFL</sequence>
<dbReference type="PANTHER" id="PTHR15036">
    <property type="entry name" value="PIKACHURIN-LIKE PROTEIN"/>
    <property type="match status" value="1"/>
</dbReference>